<keyword evidence="9" id="KW-1185">Reference proteome</keyword>
<keyword evidence="2 6" id="KW-0489">Methyltransferase</keyword>
<evidence type="ECO:0000256" key="1">
    <source>
        <dbReference type="ARBA" id="ARBA00022490"/>
    </source>
</evidence>
<dbReference type="Gene3D" id="3.40.1280.10">
    <property type="match status" value="1"/>
</dbReference>
<evidence type="ECO:0000259" key="7">
    <source>
        <dbReference type="Pfam" id="PF00588"/>
    </source>
</evidence>
<evidence type="ECO:0000256" key="4">
    <source>
        <dbReference type="ARBA" id="ARBA00022691"/>
    </source>
</evidence>
<keyword evidence="4 6" id="KW-0949">S-adenosyl-L-methionine</keyword>
<evidence type="ECO:0000256" key="3">
    <source>
        <dbReference type="ARBA" id="ARBA00022679"/>
    </source>
</evidence>
<comment type="caution">
    <text evidence="6">Lacks conserved residue(s) required for the propagation of feature annotation.</text>
</comment>
<dbReference type="PANTHER" id="PTHR42971:SF1">
    <property type="entry name" value="TRNA (CYTIDINE(34)-2'-O)-METHYLTRANSFERASE"/>
    <property type="match status" value="1"/>
</dbReference>
<feature type="domain" description="tRNA/rRNA methyltransferase SpoU type" evidence="7">
    <location>
        <begin position="8"/>
        <end position="148"/>
    </location>
</feature>
<comment type="catalytic activity">
    <reaction evidence="6">
        <text>5-carboxymethylaminomethyluridine(34) in tRNA(Leu) + S-adenosyl-L-methionine = 5-carboxymethylaminomethyl-2'-O-methyluridine(34) in tRNA(Leu) + S-adenosyl-L-homocysteine + H(+)</text>
        <dbReference type="Rhea" id="RHEA:43088"/>
        <dbReference type="Rhea" id="RHEA-COMP:10333"/>
        <dbReference type="Rhea" id="RHEA-COMP:10334"/>
        <dbReference type="ChEBI" id="CHEBI:15378"/>
        <dbReference type="ChEBI" id="CHEBI:57856"/>
        <dbReference type="ChEBI" id="CHEBI:59789"/>
        <dbReference type="ChEBI" id="CHEBI:74508"/>
        <dbReference type="ChEBI" id="CHEBI:74511"/>
        <dbReference type="EC" id="2.1.1.207"/>
    </reaction>
</comment>
<dbReference type="EMBL" id="AP024355">
    <property type="protein sequence ID" value="BCR04772.1"/>
    <property type="molecule type" value="Genomic_DNA"/>
</dbReference>
<feature type="binding site" evidence="6">
    <location>
        <position position="136"/>
    </location>
    <ligand>
        <name>S-adenosyl-L-methionine</name>
        <dbReference type="ChEBI" id="CHEBI:59789"/>
    </ligand>
</feature>
<protein>
    <recommendedName>
        <fullName evidence="6">Putative tRNA (cytidine(34)-2'-O)-methyltransferase</fullName>
        <ecNumber evidence="6">2.1.1.207</ecNumber>
    </recommendedName>
    <alternativeName>
        <fullName evidence="6">tRNA (cytidine/uridine-2'-O-)-methyltransferase</fullName>
    </alternativeName>
</protein>
<dbReference type="RefSeq" id="WP_221252223.1">
    <property type="nucleotide sequence ID" value="NZ_AP024355.1"/>
</dbReference>
<name>A0ABM8HVP1_9BACT</name>
<evidence type="ECO:0000256" key="2">
    <source>
        <dbReference type="ARBA" id="ARBA00022603"/>
    </source>
</evidence>
<keyword evidence="1 6" id="KW-0963">Cytoplasm</keyword>
<dbReference type="InterPro" id="IPR001537">
    <property type="entry name" value="SpoU_MeTrfase"/>
</dbReference>
<dbReference type="PIRSF" id="PIRSF029256">
    <property type="entry name" value="SpoU_TrmH_prd"/>
    <property type="match status" value="1"/>
</dbReference>
<dbReference type="HAMAP" id="MF_01885">
    <property type="entry name" value="tRNA_methyltr_TrmL"/>
    <property type="match status" value="1"/>
</dbReference>
<feature type="binding site" evidence="6">
    <location>
        <position position="106"/>
    </location>
    <ligand>
        <name>S-adenosyl-L-methionine</name>
        <dbReference type="ChEBI" id="CHEBI:59789"/>
    </ligand>
</feature>
<dbReference type="Pfam" id="PF00588">
    <property type="entry name" value="SpoU_methylase"/>
    <property type="match status" value="1"/>
</dbReference>
<organism evidence="8 9">
    <name type="scientific">Desulfuromonas versatilis</name>
    <dbReference type="NCBI Taxonomy" id="2802975"/>
    <lineage>
        <taxon>Bacteria</taxon>
        <taxon>Pseudomonadati</taxon>
        <taxon>Thermodesulfobacteriota</taxon>
        <taxon>Desulfuromonadia</taxon>
        <taxon>Desulfuromonadales</taxon>
        <taxon>Desulfuromonadaceae</taxon>
        <taxon>Desulfuromonas</taxon>
    </lineage>
</organism>
<keyword evidence="3 6" id="KW-0808">Transferase</keyword>
<accession>A0ABM8HVP1</accession>
<comment type="catalytic activity">
    <reaction evidence="6">
        <text>cytidine(34) in tRNA + S-adenosyl-L-methionine = 2'-O-methylcytidine(34) in tRNA + S-adenosyl-L-homocysteine + H(+)</text>
        <dbReference type="Rhea" id="RHEA:43084"/>
        <dbReference type="Rhea" id="RHEA-COMP:10331"/>
        <dbReference type="Rhea" id="RHEA-COMP:10332"/>
        <dbReference type="ChEBI" id="CHEBI:15378"/>
        <dbReference type="ChEBI" id="CHEBI:57856"/>
        <dbReference type="ChEBI" id="CHEBI:59789"/>
        <dbReference type="ChEBI" id="CHEBI:74495"/>
        <dbReference type="ChEBI" id="CHEBI:82748"/>
        <dbReference type="EC" id="2.1.1.207"/>
    </reaction>
</comment>
<comment type="similarity">
    <text evidence="6">Belongs to the class IV-like SAM-binding methyltransferase superfamily. RNA methyltransferase TrmH family. TrmL subfamily.</text>
</comment>
<comment type="subcellular location">
    <subcellularLocation>
        <location evidence="6">Cytoplasm</location>
    </subcellularLocation>
</comment>
<proteinExistence type="inferred from homology"/>
<dbReference type="PANTHER" id="PTHR42971">
    <property type="entry name" value="TRNA (CYTIDINE(34)-2'-O)-METHYLTRANSFERASE"/>
    <property type="match status" value="1"/>
</dbReference>
<evidence type="ECO:0000313" key="8">
    <source>
        <dbReference type="EMBL" id="BCR04772.1"/>
    </source>
</evidence>
<dbReference type="Proteomes" id="UP001319827">
    <property type="component" value="Chromosome"/>
</dbReference>
<evidence type="ECO:0000256" key="5">
    <source>
        <dbReference type="ARBA" id="ARBA00022694"/>
    </source>
</evidence>
<dbReference type="CDD" id="cd18094">
    <property type="entry name" value="SpoU-like_TrmL"/>
    <property type="match status" value="1"/>
</dbReference>
<comment type="function">
    <text evidence="6">Could methylate the ribose at the nucleotide 34 wobble position in tRNA.</text>
</comment>
<feature type="binding site" evidence="6">
    <location>
        <position position="127"/>
    </location>
    <ligand>
        <name>S-adenosyl-L-methionine</name>
        <dbReference type="ChEBI" id="CHEBI:59789"/>
    </ligand>
</feature>
<dbReference type="SUPFAM" id="SSF75217">
    <property type="entry name" value="alpha/beta knot"/>
    <property type="match status" value="1"/>
</dbReference>
<evidence type="ECO:0000313" key="9">
    <source>
        <dbReference type="Proteomes" id="UP001319827"/>
    </source>
</evidence>
<dbReference type="InterPro" id="IPR016914">
    <property type="entry name" value="TrmL"/>
</dbReference>
<keyword evidence="5 6" id="KW-0819">tRNA processing</keyword>
<reference evidence="8 9" key="1">
    <citation type="journal article" date="2016" name="C (Basel)">
        <title>Selective Growth of and Electricity Production by Marine Exoelectrogenic Bacteria in Self-Aggregated Hydrogel of Microbially Reduced Graphene Oxide.</title>
        <authorList>
            <person name="Yoshida N."/>
            <person name="Goto Y."/>
            <person name="Miyata Y."/>
        </authorList>
    </citation>
    <scope>NUCLEOTIDE SEQUENCE [LARGE SCALE GENOMIC DNA]</scope>
    <source>
        <strain evidence="8 9">NIT-T3</strain>
    </source>
</reference>
<dbReference type="InterPro" id="IPR029028">
    <property type="entry name" value="Alpha/beta_knot_MTases"/>
</dbReference>
<gene>
    <name evidence="8" type="primary">trmL</name>
    <name evidence="8" type="ORF">DESUT3_18410</name>
</gene>
<dbReference type="InterPro" id="IPR029026">
    <property type="entry name" value="tRNA_m1G_MTases_N"/>
</dbReference>
<sequence length="158" mass="17680">MSSPQKPFHIVLIEPEIPPNTGNIARLCAATGSVLHLVGKLGFSIDDKHLKRAGLDYWEHVALRRWETLDELRQAYPGGRWWLTSKKAERSYTEVDFRPGDFILFGKETQGLPEELLAAHPDCAIRIPIFCAGVRSLNLSTAAGIVLYEALRQDGRLS</sequence>
<evidence type="ECO:0000256" key="6">
    <source>
        <dbReference type="HAMAP-Rule" id="MF_01885"/>
    </source>
</evidence>
<reference evidence="8 9" key="2">
    <citation type="journal article" date="2021" name="Int. J. Syst. Evol. Microbiol.">
        <title>Isolation and Polyphasic Characterization of Desulfuromonas versatilis sp. Nov., an Electrogenic Bacteria Capable of Versatile Metabolism Isolated from a Graphene Oxide-Reducing Enrichment Culture.</title>
        <authorList>
            <person name="Xie L."/>
            <person name="Yoshida N."/>
            <person name="Ishii S."/>
            <person name="Meng L."/>
        </authorList>
    </citation>
    <scope>NUCLEOTIDE SEQUENCE [LARGE SCALE GENOMIC DNA]</scope>
    <source>
        <strain evidence="8 9">NIT-T3</strain>
    </source>
</reference>
<dbReference type="EC" id="2.1.1.207" evidence="6"/>